<keyword evidence="1" id="KW-1133">Transmembrane helix</keyword>
<keyword evidence="1" id="KW-0472">Membrane</keyword>
<accession>A0A9D2K1F9</accession>
<dbReference type="InterPro" id="IPR032834">
    <property type="entry name" value="NatK-like_C"/>
</dbReference>
<reference evidence="3" key="2">
    <citation type="submission" date="2021-04" db="EMBL/GenBank/DDBJ databases">
        <authorList>
            <person name="Gilroy R."/>
        </authorList>
    </citation>
    <scope>NUCLEOTIDE SEQUENCE</scope>
    <source>
        <strain evidence="3">CHK196-3914</strain>
    </source>
</reference>
<evidence type="ECO:0000313" key="4">
    <source>
        <dbReference type="Proteomes" id="UP000824116"/>
    </source>
</evidence>
<dbReference type="Pfam" id="PF14501">
    <property type="entry name" value="HATPase_c_5"/>
    <property type="match status" value="1"/>
</dbReference>
<evidence type="ECO:0000313" key="3">
    <source>
        <dbReference type="EMBL" id="HIZ74437.1"/>
    </source>
</evidence>
<gene>
    <name evidence="3" type="ORF">H9723_04235</name>
</gene>
<feature type="domain" description="Sensor histidine kinase NatK-like C-terminal" evidence="2">
    <location>
        <begin position="323"/>
        <end position="428"/>
    </location>
</feature>
<proteinExistence type="predicted"/>
<dbReference type="PANTHER" id="PTHR40448">
    <property type="entry name" value="TWO-COMPONENT SENSOR HISTIDINE KINASE"/>
    <property type="match status" value="1"/>
</dbReference>
<sequence length="434" mass="50260">MIYYHDYDIVLNIFLCIIDMILVWELREQLYGRIQKGRKFCALFAAFLIAILMLLPSRFENSMYVVPVSWLLLPFYPKNPKKKLFFEIWLFSILFSCLMILNDFTNMLPRFSHWVMTYLLIIHVVVWLILFFCLRWCRSISTDLPLSLWLLFLFIPVFSFASSVTLIVLLNGNAVSRPVKDLCHLVIQTSFLFIDLALLVFMRRFTEFFQEEKERQLLEQQLCFQEAHYKDMIGSQEQIRRIRHDMKNHLNAISLLYSEGGQKELLDYLHTVSDQIGQTEQVISTGNPAFDAVLNMKLNEMKENGIDCSPALSVPQDMELPFSDTVTILGNLLDNAIHATLKQIEHMEQPDPVTLEKSDLASVEHPVITLSVTWQQGNLFLHLSNPCSAKTVPEYGTGLRNVEETVKKYSGTMQASVENGNYITDIVLYSVRDK</sequence>
<feature type="transmembrane region" description="Helical" evidence="1">
    <location>
        <begin position="146"/>
        <end position="170"/>
    </location>
</feature>
<comment type="caution">
    <text evidence="3">The sequence shown here is derived from an EMBL/GenBank/DDBJ whole genome shotgun (WGS) entry which is preliminary data.</text>
</comment>
<dbReference type="Proteomes" id="UP000824116">
    <property type="component" value="Unassembled WGS sequence"/>
</dbReference>
<dbReference type="Gene3D" id="3.30.565.10">
    <property type="entry name" value="Histidine kinase-like ATPase, C-terminal domain"/>
    <property type="match status" value="1"/>
</dbReference>
<keyword evidence="1" id="KW-0812">Transmembrane</keyword>
<name>A0A9D2K1F9_9FIRM</name>
<feature type="transmembrane region" description="Helical" evidence="1">
    <location>
        <begin position="182"/>
        <end position="201"/>
    </location>
</feature>
<protein>
    <submittedName>
        <fullName evidence="3">GHKL domain-containing protein</fullName>
    </submittedName>
</protein>
<dbReference type="EMBL" id="DXAY01000101">
    <property type="protein sequence ID" value="HIZ74437.1"/>
    <property type="molecule type" value="Genomic_DNA"/>
</dbReference>
<dbReference type="InterPro" id="IPR036890">
    <property type="entry name" value="HATPase_C_sf"/>
</dbReference>
<feature type="transmembrane region" description="Helical" evidence="1">
    <location>
        <begin position="84"/>
        <end position="101"/>
    </location>
</feature>
<organism evidence="3 4">
    <name type="scientific">Candidatus Mediterraneibacter stercoravium</name>
    <dbReference type="NCBI Taxonomy" id="2838685"/>
    <lineage>
        <taxon>Bacteria</taxon>
        <taxon>Bacillati</taxon>
        <taxon>Bacillota</taxon>
        <taxon>Clostridia</taxon>
        <taxon>Lachnospirales</taxon>
        <taxon>Lachnospiraceae</taxon>
        <taxon>Mediterraneibacter</taxon>
    </lineage>
</organism>
<dbReference type="AlphaFoldDB" id="A0A9D2K1F9"/>
<feature type="transmembrane region" description="Helical" evidence="1">
    <location>
        <begin position="113"/>
        <end position="134"/>
    </location>
</feature>
<reference evidence="3" key="1">
    <citation type="journal article" date="2021" name="PeerJ">
        <title>Extensive microbial diversity within the chicken gut microbiome revealed by metagenomics and culture.</title>
        <authorList>
            <person name="Gilroy R."/>
            <person name="Ravi A."/>
            <person name="Getino M."/>
            <person name="Pursley I."/>
            <person name="Horton D.L."/>
            <person name="Alikhan N.F."/>
            <person name="Baker D."/>
            <person name="Gharbi K."/>
            <person name="Hall N."/>
            <person name="Watson M."/>
            <person name="Adriaenssens E.M."/>
            <person name="Foster-Nyarko E."/>
            <person name="Jarju S."/>
            <person name="Secka A."/>
            <person name="Antonio M."/>
            <person name="Oren A."/>
            <person name="Chaudhuri R.R."/>
            <person name="La Ragione R."/>
            <person name="Hildebrand F."/>
            <person name="Pallen M.J."/>
        </authorList>
    </citation>
    <scope>NUCLEOTIDE SEQUENCE</scope>
    <source>
        <strain evidence="3">CHK196-3914</strain>
    </source>
</reference>
<dbReference type="PANTHER" id="PTHR40448:SF1">
    <property type="entry name" value="TWO-COMPONENT SENSOR HISTIDINE KINASE"/>
    <property type="match status" value="1"/>
</dbReference>
<feature type="transmembrane region" description="Helical" evidence="1">
    <location>
        <begin position="6"/>
        <end position="26"/>
    </location>
</feature>
<evidence type="ECO:0000259" key="2">
    <source>
        <dbReference type="Pfam" id="PF14501"/>
    </source>
</evidence>
<feature type="transmembrane region" description="Helical" evidence="1">
    <location>
        <begin position="38"/>
        <end position="55"/>
    </location>
</feature>
<dbReference type="GO" id="GO:0042802">
    <property type="term" value="F:identical protein binding"/>
    <property type="evidence" value="ECO:0007669"/>
    <property type="project" value="TreeGrafter"/>
</dbReference>
<evidence type="ECO:0000256" key="1">
    <source>
        <dbReference type="SAM" id="Phobius"/>
    </source>
</evidence>